<dbReference type="InterPro" id="IPR022761">
    <property type="entry name" value="Fumarate_lyase_N"/>
</dbReference>
<dbReference type="Pfam" id="PF00206">
    <property type="entry name" value="Lyase_1"/>
    <property type="match status" value="1"/>
</dbReference>
<feature type="domain" description="Fumarase C C-terminal" evidence="4">
    <location>
        <begin position="435"/>
        <end position="487"/>
    </location>
</feature>
<dbReference type="InterPro" id="IPR008948">
    <property type="entry name" value="L-Aspartase-like"/>
</dbReference>
<dbReference type="PRINTS" id="PR00149">
    <property type="entry name" value="FUMRATELYASE"/>
</dbReference>
<dbReference type="EC" id="4.3.1.1" evidence="5"/>
<dbReference type="InterPro" id="IPR018951">
    <property type="entry name" value="Fumarase_C_C"/>
</dbReference>
<evidence type="ECO:0000313" key="5">
    <source>
        <dbReference type="EMBL" id="MFC3677710.1"/>
    </source>
</evidence>
<evidence type="ECO:0000259" key="3">
    <source>
        <dbReference type="Pfam" id="PF00206"/>
    </source>
</evidence>
<feature type="region of interest" description="Disordered" evidence="2">
    <location>
        <begin position="1"/>
        <end position="35"/>
    </location>
</feature>
<dbReference type="InterPro" id="IPR020557">
    <property type="entry name" value="Fumarate_lyase_CS"/>
</dbReference>
<reference evidence="6" key="1">
    <citation type="journal article" date="2019" name="Int. J. Syst. Evol. Microbiol.">
        <title>The Global Catalogue of Microorganisms (GCM) 10K type strain sequencing project: providing services to taxonomists for standard genome sequencing and annotation.</title>
        <authorList>
            <consortium name="The Broad Institute Genomics Platform"/>
            <consortium name="The Broad Institute Genome Sequencing Center for Infectious Disease"/>
            <person name="Wu L."/>
            <person name="Ma J."/>
        </authorList>
    </citation>
    <scope>NUCLEOTIDE SEQUENCE [LARGE SCALE GENOMIC DNA]</scope>
    <source>
        <strain evidence="6">KCTC 42182</strain>
    </source>
</reference>
<organism evidence="5 6">
    <name type="scientific">Ferrovibrio xuzhouensis</name>
    <dbReference type="NCBI Taxonomy" id="1576914"/>
    <lineage>
        <taxon>Bacteria</taxon>
        <taxon>Pseudomonadati</taxon>
        <taxon>Pseudomonadota</taxon>
        <taxon>Alphaproteobacteria</taxon>
        <taxon>Rhodospirillales</taxon>
        <taxon>Rhodospirillaceae</taxon>
        <taxon>Ferrovibrio</taxon>
    </lineage>
</organism>
<keyword evidence="6" id="KW-1185">Reference proteome</keyword>
<dbReference type="Gene3D" id="1.10.275.10">
    <property type="entry name" value="Fumarase/aspartase (N-terminal domain)"/>
    <property type="match status" value="1"/>
</dbReference>
<evidence type="ECO:0000313" key="6">
    <source>
        <dbReference type="Proteomes" id="UP001595711"/>
    </source>
</evidence>
<feature type="compositionally biased region" description="Polar residues" evidence="2">
    <location>
        <begin position="1"/>
        <end position="15"/>
    </location>
</feature>
<dbReference type="NCBIfam" id="NF008909">
    <property type="entry name" value="PRK12273.1"/>
    <property type="match status" value="1"/>
</dbReference>
<evidence type="ECO:0000259" key="4">
    <source>
        <dbReference type="Pfam" id="PF10415"/>
    </source>
</evidence>
<dbReference type="EMBL" id="JBHRYJ010000005">
    <property type="protein sequence ID" value="MFC3677710.1"/>
    <property type="molecule type" value="Genomic_DNA"/>
</dbReference>
<dbReference type="Gene3D" id="1.10.40.30">
    <property type="entry name" value="Fumarase/aspartase (C-terminal domain)"/>
    <property type="match status" value="1"/>
</dbReference>
<sequence>MSQHSTPTDTVSHSSDAAVASEPVPGATATRREHDSLGDMEIAAASYYGIQTQRALDNFHISGVGINHYPNLIRAFGMVKKACAAANHKLGYLAPEKYKAIAHACDELIAGKLLEWFAIDVFQGGAGTSTNMNANEVIANRALELLGFHKGEYQHLHPNDDVNLSQSTNDVYPTAVRLSVLLSHAELMQALDDLSYEFRQRGVEFADIIKLGRTQLQDAVPMTLGQEFEAFAINIKEDVARGDEIVKLFREINLGGTAVGTGINTEPEYSNLAIGELTRICGIEMVRASNLIEASWDMGAFVLYSGMLKRIAVKLSKIANDLRLLSSGPRGGFAEIALPPMQPGSSIMPGKVNPVIPEVVNQVCFQVIGNDVAVTMAAEAGQLQLNVMEPVIAYNILDSMHMLVRAARTFAEKCVSGIQANPENARRHVEASVGIVTALNPYIGYEKSAALAKEALKTGRTVRELVTEKGWLTEAQLDDILDVAKLTAPRRRGRKIVPGNA</sequence>
<accession>A0ABV7VKF5</accession>
<dbReference type="PANTHER" id="PTHR42696:SF2">
    <property type="entry name" value="ASPARTATE AMMONIA-LYASE"/>
    <property type="match status" value="1"/>
</dbReference>
<dbReference type="RefSeq" id="WP_379729297.1">
    <property type="nucleotide sequence ID" value="NZ_JBHRYJ010000005.1"/>
</dbReference>
<evidence type="ECO:0000256" key="2">
    <source>
        <dbReference type="SAM" id="MobiDB-lite"/>
    </source>
</evidence>
<feature type="domain" description="Fumarate lyase N-terminal" evidence="3">
    <location>
        <begin position="39"/>
        <end position="369"/>
    </location>
</feature>
<gene>
    <name evidence="5" type="ORF">ACFOOQ_19315</name>
</gene>
<name>A0ABV7VKF5_9PROT</name>
<protein>
    <submittedName>
        <fullName evidence="5">Aspartate ammonia-lyase</fullName>
        <ecNumber evidence="5">4.3.1.1</ecNumber>
    </submittedName>
</protein>
<dbReference type="SUPFAM" id="SSF48557">
    <property type="entry name" value="L-aspartase-like"/>
    <property type="match status" value="1"/>
</dbReference>
<dbReference type="InterPro" id="IPR024083">
    <property type="entry name" value="Fumarase/histidase_N"/>
</dbReference>
<dbReference type="InterPro" id="IPR000362">
    <property type="entry name" value="Fumarate_lyase_fam"/>
</dbReference>
<dbReference type="PROSITE" id="PS00163">
    <property type="entry name" value="FUMARATE_LYASES"/>
    <property type="match status" value="1"/>
</dbReference>
<evidence type="ECO:0000256" key="1">
    <source>
        <dbReference type="ARBA" id="ARBA00023239"/>
    </source>
</evidence>
<keyword evidence="1 5" id="KW-0456">Lyase</keyword>
<dbReference type="CDD" id="cd01357">
    <property type="entry name" value="Aspartase"/>
    <property type="match status" value="1"/>
</dbReference>
<dbReference type="InterPro" id="IPR051546">
    <property type="entry name" value="Aspartate_Ammonia-Lyase"/>
</dbReference>
<dbReference type="PANTHER" id="PTHR42696">
    <property type="entry name" value="ASPARTATE AMMONIA-LYASE"/>
    <property type="match status" value="1"/>
</dbReference>
<dbReference type="Proteomes" id="UP001595711">
    <property type="component" value="Unassembled WGS sequence"/>
</dbReference>
<proteinExistence type="predicted"/>
<comment type="caution">
    <text evidence="5">The sequence shown here is derived from an EMBL/GenBank/DDBJ whole genome shotgun (WGS) entry which is preliminary data.</text>
</comment>
<dbReference type="Gene3D" id="1.20.200.10">
    <property type="entry name" value="Fumarase/aspartase (Central domain)"/>
    <property type="match status" value="1"/>
</dbReference>
<dbReference type="Pfam" id="PF10415">
    <property type="entry name" value="FumaraseC_C"/>
    <property type="match status" value="1"/>
</dbReference>
<dbReference type="GO" id="GO:0008797">
    <property type="term" value="F:aspartate ammonia-lyase activity"/>
    <property type="evidence" value="ECO:0007669"/>
    <property type="project" value="UniProtKB-EC"/>
</dbReference>